<dbReference type="EMBL" id="JAPCHY010000010">
    <property type="protein sequence ID" value="MCW4473340.1"/>
    <property type="molecule type" value="Genomic_DNA"/>
</dbReference>
<keyword evidence="3" id="KW-1185">Reference proteome</keyword>
<feature type="chain" id="PRO_5045917086" description="DUF4148 domain-containing protein" evidence="1">
    <location>
        <begin position="23"/>
        <end position="112"/>
    </location>
</feature>
<proteinExistence type="predicted"/>
<evidence type="ECO:0000313" key="2">
    <source>
        <dbReference type="EMBL" id="MCW4473340.1"/>
    </source>
</evidence>
<gene>
    <name evidence="2" type="ORF">OK345_12585</name>
</gene>
<evidence type="ECO:0008006" key="4">
    <source>
        <dbReference type="Google" id="ProtNLM"/>
    </source>
</evidence>
<reference evidence="2 3" key="1">
    <citation type="submission" date="2022-10" db="EMBL/GenBank/DDBJ databases">
        <title>Xanthomonas sp. H13-6.</title>
        <authorList>
            <person name="Liu X."/>
            <person name="Deng Z."/>
            <person name="Jiang Y."/>
            <person name="Yu T."/>
            <person name="Ai J."/>
        </authorList>
    </citation>
    <scope>NUCLEOTIDE SEQUENCE [LARGE SCALE GENOMIC DNA]</scope>
    <source>
        <strain evidence="2 3">H13-6</strain>
    </source>
</reference>
<evidence type="ECO:0000256" key="1">
    <source>
        <dbReference type="SAM" id="SignalP"/>
    </source>
</evidence>
<name>A0ABT3JXX0_9XANT</name>
<sequence length="112" mass="11733">MNRFTLAAVASTLAAAATVAHAANGSAVHWGKLVGLNTVNARLCGATPEQVAAYKARQLQVGKSVYGQASGDFDADFETGFSQGLAQMEQAQQRGAPRPAPDTFQQLLQDAR</sequence>
<dbReference type="RefSeq" id="WP_265128324.1">
    <property type="nucleotide sequence ID" value="NZ_JAPCHY010000010.1"/>
</dbReference>
<keyword evidence="1" id="KW-0732">Signal</keyword>
<dbReference type="Proteomes" id="UP001209922">
    <property type="component" value="Unassembled WGS sequence"/>
</dbReference>
<evidence type="ECO:0000313" key="3">
    <source>
        <dbReference type="Proteomes" id="UP001209922"/>
    </source>
</evidence>
<organism evidence="2 3">
    <name type="scientific">Xanthomonas chitinilytica</name>
    <dbReference type="NCBI Taxonomy" id="2989819"/>
    <lineage>
        <taxon>Bacteria</taxon>
        <taxon>Pseudomonadati</taxon>
        <taxon>Pseudomonadota</taxon>
        <taxon>Gammaproteobacteria</taxon>
        <taxon>Lysobacterales</taxon>
        <taxon>Lysobacteraceae</taxon>
        <taxon>Xanthomonas</taxon>
    </lineage>
</organism>
<comment type="caution">
    <text evidence="2">The sequence shown here is derived from an EMBL/GenBank/DDBJ whole genome shotgun (WGS) entry which is preliminary data.</text>
</comment>
<accession>A0ABT3JXX0</accession>
<feature type="signal peptide" evidence="1">
    <location>
        <begin position="1"/>
        <end position="22"/>
    </location>
</feature>
<protein>
    <recommendedName>
        <fullName evidence="4">DUF4148 domain-containing protein</fullName>
    </recommendedName>
</protein>